<keyword evidence="3" id="KW-1185">Reference proteome</keyword>
<name>A0A7J7MJ36_9MAGN</name>
<gene>
    <name evidence="2" type="ORF">GIB67_032406</name>
</gene>
<evidence type="ECO:0000313" key="3">
    <source>
        <dbReference type="Proteomes" id="UP000541444"/>
    </source>
</evidence>
<dbReference type="Pfam" id="PF08268">
    <property type="entry name" value="FBA_3"/>
    <property type="match status" value="1"/>
</dbReference>
<dbReference type="SUPFAM" id="SSF81383">
    <property type="entry name" value="F-box domain"/>
    <property type="match status" value="1"/>
</dbReference>
<dbReference type="InterPro" id="IPR013187">
    <property type="entry name" value="F-box-assoc_dom_typ3"/>
</dbReference>
<protein>
    <recommendedName>
        <fullName evidence="1">F-box domain-containing protein</fullName>
    </recommendedName>
</protein>
<dbReference type="AlphaFoldDB" id="A0A7J7MJ36"/>
<evidence type="ECO:0000259" key="1">
    <source>
        <dbReference type="PROSITE" id="PS50181"/>
    </source>
</evidence>
<evidence type="ECO:0000313" key="2">
    <source>
        <dbReference type="EMBL" id="KAF6154794.1"/>
    </source>
</evidence>
<feature type="domain" description="F-box" evidence="1">
    <location>
        <begin position="40"/>
        <end position="86"/>
    </location>
</feature>
<dbReference type="InterPro" id="IPR017451">
    <property type="entry name" value="F-box-assoc_interact_dom"/>
</dbReference>
<comment type="caution">
    <text evidence="2">The sequence shown here is derived from an EMBL/GenBank/DDBJ whole genome shotgun (WGS) entry which is preliminary data.</text>
</comment>
<accession>A0A7J7MJ36</accession>
<dbReference type="PANTHER" id="PTHR31672:SF13">
    <property type="entry name" value="F-BOX PROTEIN CPR30-LIKE"/>
    <property type="match status" value="1"/>
</dbReference>
<dbReference type="CDD" id="cd22157">
    <property type="entry name" value="F-box_AtFBW1-like"/>
    <property type="match status" value="1"/>
</dbReference>
<dbReference type="OrthoDB" id="591557at2759"/>
<dbReference type="SMART" id="SM00256">
    <property type="entry name" value="FBOX"/>
    <property type="match status" value="1"/>
</dbReference>
<dbReference type="InterPro" id="IPR001810">
    <property type="entry name" value="F-box_dom"/>
</dbReference>
<dbReference type="InterPro" id="IPR050796">
    <property type="entry name" value="SCF_F-box_component"/>
</dbReference>
<dbReference type="PROSITE" id="PS50181">
    <property type="entry name" value="FBOX"/>
    <property type="match status" value="1"/>
</dbReference>
<dbReference type="PANTHER" id="PTHR31672">
    <property type="entry name" value="BNACNNG10540D PROTEIN"/>
    <property type="match status" value="1"/>
</dbReference>
<dbReference type="NCBIfam" id="TIGR01640">
    <property type="entry name" value="F_box_assoc_1"/>
    <property type="match status" value="1"/>
</dbReference>
<reference evidence="2 3" key="1">
    <citation type="journal article" date="2020" name="IScience">
        <title>Genome Sequencing of the Endangered Kingdonia uniflora (Circaeasteraceae, Ranunculales) Reveals Potential Mechanisms of Evolutionary Specialization.</title>
        <authorList>
            <person name="Sun Y."/>
            <person name="Deng T."/>
            <person name="Zhang A."/>
            <person name="Moore M.J."/>
            <person name="Landis J.B."/>
            <person name="Lin N."/>
            <person name="Zhang H."/>
            <person name="Zhang X."/>
            <person name="Huang J."/>
            <person name="Zhang X."/>
            <person name="Sun H."/>
            <person name="Wang H."/>
        </authorList>
    </citation>
    <scope>NUCLEOTIDE SEQUENCE [LARGE SCALE GENOMIC DNA]</scope>
    <source>
        <strain evidence="2">TB1705</strain>
        <tissue evidence="2">Leaf</tissue>
    </source>
</reference>
<dbReference type="EMBL" id="JACGCM010001456">
    <property type="protein sequence ID" value="KAF6154794.1"/>
    <property type="molecule type" value="Genomic_DNA"/>
</dbReference>
<dbReference type="Pfam" id="PF00646">
    <property type="entry name" value="F-box"/>
    <property type="match status" value="1"/>
</dbReference>
<proteinExistence type="predicted"/>
<organism evidence="2 3">
    <name type="scientific">Kingdonia uniflora</name>
    <dbReference type="NCBI Taxonomy" id="39325"/>
    <lineage>
        <taxon>Eukaryota</taxon>
        <taxon>Viridiplantae</taxon>
        <taxon>Streptophyta</taxon>
        <taxon>Embryophyta</taxon>
        <taxon>Tracheophyta</taxon>
        <taxon>Spermatophyta</taxon>
        <taxon>Magnoliopsida</taxon>
        <taxon>Ranunculales</taxon>
        <taxon>Circaeasteraceae</taxon>
        <taxon>Kingdonia</taxon>
    </lineage>
</organism>
<dbReference type="SUPFAM" id="SSF82171">
    <property type="entry name" value="DPP6 N-terminal domain-like"/>
    <property type="match status" value="1"/>
</dbReference>
<dbReference type="Proteomes" id="UP000541444">
    <property type="component" value="Unassembled WGS sequence"/>
</dbReference>
<dbReference type="InterPro" id="IPR036047">
    <property type="entry name" value="F-box-like_dom_sf"/>
</dbReference>
<dbReference type="Gene3D" id="1.20.1280.50">
    <property type="match status" value="1"/>
</dbReference>
<sequence>MKLDFTFSPTRARCTLEEALTETIFHLLSISDFRSMTKHRGFVSILPQELIETILSKLSVKCLLRFKCVCKLWRVLITKMHLAQSINRVSNRPSLLILSGPYSKLCETEEYGGLDTYIYTVECDEYDNGAVEINYPLANPFVGVKLLSASCNGLFCVSIGNTICFWNPATEEYKVLPNTPIEKLGIIGSYMYSVGYDPTYEEYKVVRIGKYGVCEYEVIVLSVLDNSWRRNDMLPKNYFFPELGVYLNGALHWLARNKLLCVEDKYSDGAIVSFDIRNEEFQEMLQPDDVAGLLRGETGYFNTLSLGVFGGHLCMFSEDYKFNFVIWIMRDYGVKESWTKLVSFVYEKPAWSFNRFRKNYLRPLHFSQAGEILLTICNYLRVYDTEHKKVRKLEIPRVPGFIDNIKTCV</sequence>